<evidence type="ECO:0000256" key="4">
    <source>
        <dbReference type="ARBA" id="ARBA00034706"/>
    </source>
</evidence>
<name>F8NRG2_SERL9</name>
<dbReference type="EMBL" id="GL945432">
    <property type="protein sequence ID" value="EGO26755.1"/>
    <property type="molecule type" value="Genomic_DNA"/>
</dbReference>
<keyword evidence="2" id="KW-0963">Cytoplasm</keyword>
<evidence type="ECO:0000256" key="3">
    <source>
        <dbReference type="ARBA" id="ARBA00023212"/>
    </source>
</evidence>
<evidence type="ECO:0000256" key="5">
    <source>
        <dbReference type="ARBA" id="ARBA00034865"/>
    </source>
</evidence>
<dbReference type="AlphaFoldDB" id="F8NRG2"/>
<dbReference type="HOGENOM" id="CLU_088622_0_0_1"/>
<accession>F8NRG2</accession>
<gene>
    <name evidence="6" type="ORF">SERLADRAFT_464153</name>
</gene>
<reference evidence="7" key="1">
    <citation type="journal article" date="2011" name="Science">
        <title>The plant cell wall-decomposing machinery underlies the functional diversity of forest fungi.</title>
        <authorList>
            <person name="Eastwood D.C."/>
            <person name="Floudas D."/>
            <person name="Binder M."/>
            <person name="Majcherczyk A."/>
            <person name="Schneider P."/>
            <person name="Aerts A."/>
            <person name="Asiegbu F.O."/>
            <person name="Baker S.E."/>
            <person name="Barry K."/>
            <person name="Bendiksby M."/>
            <person name="Blumentritt M."/>
            <person name="Coutinho P.M."/>
            <person name="Cullen D."/>
            <person name="de Vries R.P."/>
            <person name="Gathman A."/>
            <person name="Goodell B."/>
            <person name="Henrissat B."/>
            <person name="Ihrmark K."/>
            <person name="Kauserud H."/>
            <person name="Kohler A."/>
            <person name="LaButti K."/>
            <person name="Lapidus A."/>
            <person name="Lavin J.L."/>
            <person name="Lee Y.-H."/>
            <person name="Lindquist E."/>
            <person name="Lilly W."/>
            <person name="Lucas S."/>
            <person name="Morin E."/>
            <person name="Murat C."/>
            <person name="Oguiza J.A."/>
            <person name="Park J."/>
            <person name="Pisabarro A.G."/>
            <person name="Riley R."/>
            <person name="Rosling A."/>
            <person name="Salamov A."/>
            <person name="Schmidt O."/>
            <person name="Schmutz J."/>
            <person name="Skrede I."/>
            <person name="Stenlid J."/>
            <person name="Wiebenga A."/>
            <person name="Xie X."/>
            <person name="Kuees U."/>
            <person name="Hibbett D.S."/>
            <person name="Hoffmeister D."/>
            <person name="Hoegberg N."/>
            <person name="Martin F."/>
            <person name="Grigoriev I.V."/>
            <person name="Watkinson S.C."/>
        </authorList>
    </citation>
    <scope>NUCLEOTIDE SEQUENCE [LARGE SCALE GENOMIC DNA]</scope>
    <source>
        <strain evidence="7">S7.9</strain>
    </source>
</reference>
<dbReference type="RefSeq" id="XP_007316928.1">
    <property type="nucleotide sequence ID" value="XM_007316866.1"/>
</dbReference>
<dbReference type="OrthoDB" id="417208at2759"/>
<dbReference type="GO" id="GO:0005869">
    <property type="term" value="C:dynactin complex"/>
    <property type="evidence" value="ECO:0007669"/>
    <property type="project" value="TreeGrafter"/>
</dbReference>
<dbReference type="InterPro" id="IPR011004">
    <property type="entry name" value="Trimer_LpxA-like_sf"/>
</dbReference>
<protein>
    <recommendedName>
        <fullName evidence="5">Dynactin subunit 5</fullName>
    </recommendedName>
</protein>
<dbReference type="Pfam" id="PF21711">
    <property type="entry name" value="DCTN5"/>
    <property type="match status" value="1"/>
</dbReference>
<dbReference type="CDD" id="cd03359">
    <property type="entry name" value="LbH_Dynactin_5"/>
    <property type="match status" value="1"/>
</dbReference>
<dbReference type="SUPFAM" id="SSF51161">
    <property type="entry name" value="Trimeric LpxA-like enzymes"/>
    <property type="match status" value="1"/>
</dbReference>
<keyword evidence="3" id="KW-0206">Cytoskeleton</keyword>
<proteinExistence type="inferred from homology"/>
<dbReference type="KEGG" id="sla:SERLADRAFT_464153"/>
<organism evidence="7">
    <name type="scientific">Serpula lacrymans var. lacrymans (strain S7.9)</name>
    <name type="common">Dry rot fungus</name>
    <dbReference type="NCBI Taxonomy" id="578457"/>
    <lineage>
        <taxon>Eukaryota</taxon>
        <taxon>Fungi</taxon>
        <taxon>Dikarya</taxon>
        <taxon>Basidiomycota</taxon>
        <taxon>Agaricomycotina</taxon>
        <taxon>Agaricomycetes</taxon>
        <taxon>Agaricomycetidae</taxon>
        <taxon>Boletales</taxon>
        <taxon>Coniophorineae</taxon>
        <taxon>Serpulaceae</taxon>
        <taxon>Serpula</taxon>
    </lineage>
</organism>
<evidence type="ECO:0000256" key="2">
    <source>
        <dbReference type="ARBA" id="ARBA00022490"/>
    </source>
</evidence>
<comment type="subcellular location">
    <subcellularLocation>
        <location evidence="1">Cytoplasm</location>
        <location evidence="1">Cytoskeleton</location>
    </subcellularLocation>
</comment>
<dbReference type="Gene3D" id="2.160.10.10">
    <property type="entry name" value="Hexapeptide repeat proteins"/>
    <property type="match status" value="1"/>
</dbReference>
<evidence type="ECO:0000313" key="7">
    <source>
        <dbReference type="Proteomes" id="UP000008064"/>
    </source>
</evidence>
<sequence length="205" mass="22345">MEPPVYYSRAEFIETDTGNKVSRRATIAGPQNIILGGKTIISSGAIIRGDLRRTGPGHAVVISLGRYCLVGEGCIVRYATFVSNLSCPANAVCRPPYKTYRGNFNYYPMKIGDHVHIGTSTIVEAATIGSHVVIGKNCVIGKFTIIKDCAQIADNTIVPPNTVIPALSLFAGSPGRFMEDLPESTQEMVEAQTKQYYTRFQPLDR</sequence>
<dbReference type="PANTHER" id="PTHR46126:SF1">
    <property type="entry name" value="DYNACTIN SUBUNIT 5"/>
    <property type="match status" value="1"/>
</dbReference>
<dbReference type="InterPro" id="IPR047125">
    <property type="entry name" value="DCTN5"/>
</dbReference>
<dbReference type="PANTHER" id="PTHR46126">
    <property type="entry name" value="DYNACTIN SUBUNIT 5"/>
    <property type="match status" value="1"/>
</dbReference>
<evidence type="ECO:0000256" key="1">
    <source>
        <dbReference type="ARBA" id="ARBA00004245"/>
    </source>
</evidence>
<dbReference type="Proteomes" id="UP000008064">
    <property type="component" value="Unassembled WGS sequence"/>
</dbReference>
<dbReference type="GeneID" id="18818694"/>
<comment type="similarity">
    <text evidence="4">Belongs to the dynactin subunits 5/6 family. Dynactin subunit 5 subfamily.</text>
</comment>
<evidence type="ECO:0000313" key="6">
    <source>
        <dbReference type="EMBL" id="EGO26755.1"/>
    </source>
</evidence>